<dbReference type="InterPro" id="IPR003010">
    <property type="entry name" value="C-N_Hydrolase"/>
</dbReference>
<dbReference type="PROSITE" id="PS01227">
    <property type="entry name" value="UPF0012"/>
    <property type="match status" value="1"/>
</dbReference>
<reference evidence="4" key="1">
    <citation type="submission" date="2020-05" db="EMBL/GenBank/DDBJ databases">
        <authorList>
            <person name="Chiriac C."/>
            <person name="Salcher M."/>
            <person name="Ghai R."/>
            <person name="Kavagutti S V."/>
        </authorList>
    </citation>
    <scope>NUCLEOTIDE SEQUENCE</scope>
</reference>
<name>A0A6J5YBK1_9ZZZZ</name>
<dbReference type="EMBL" id="CAEMXZ010000050">
    <property type="protein sequence ID" value="CAB4323510.1"/>
    <property type="molecule type" value="Genomic_DNA"/>
</dbReference>
<evidence type="ECO:0000259" key="3">
    <source>
        <dbReference type="PROSITE" id="PS50263"/>
    </source>
</evidence>
<dbReference type="PANTHER" id="PTHR23088">
    <property type="entry name" value="NITRILASE-RELATED"/>
    <property type="match status" value="1"/>
</dbReference>
<evidence type="ECO:0000256" key="2">
    <source>
        <dbReference type="SAM" id="MobiDB-lite"/>
    </source>
</evidence>
<dbReference type="Gene3D" id="3.60.110.10">
    <property type="entry name" value="Carbon-nitrogen hydrolase"/>
    <property type="match status" value="1"/>
</dbReference>
<organism evidence="4">
    <name type="scientific">freshwater metagenome</name>
    <dbReference type="NCBI Taxonomy" id="449393"/>
    <lineage>
        <taxon>unclassified sequences</taxon>
        <taxon>metagenomes</taxon>
        <taxon>ecological metagenomes</taxon>
    </lineage>
</organism>
<dbReference type="PANTHER" id="PTHR23088:SF27">
    <property type="entry name" value="DEAMINATED GLUTATHIONE AMIDASE"/>
    <property type="match status" value="1"/>
</dbReference>
<dbReference type="CDD" id="cd07572">
    <property type="entry name" value="nit"/>
    <property type="match status" value="1"/>
</dbReference>
<accession>A0A6J5YBK1</accession>
<evidence type="ECO:0000256" key="1">
    <source>
        <dbReference type="ARBA" id="ARBA00022801"/>
    </source>
</evidence>
<dbReference type="InterPro" id="IPR001110">
    <property type="entry name" value="UPF0012_CS"/>
</dbReference>
<dbReference type="AlphaFoldDB" id="A0A6J5YBK1"/>
<keyword evidence="1" id="KW-0378">Hydrolase</keyword>
<dbReference type="InterPro" id="IPR036526">
    <property type="entry name" value="C-N_Hydrolase_sf"/>
</dbReference>
<feature type="region of interest" description="Disordered" evidence="2">
    <location>
        <begin position="124"/>
        <end position="163"/>
    </location>
</feature>
<evidence type="ECO:0000313" key="4">
    <source>
        <dbReference type="EMBL" id="CAB4323510.1"/>
    </source>
</evidence>
<dbReference type="SUPFAM" id="SSF56317">
    <property type="entry name" value="Carbon-nitrogen hydrolase"/>
    <property type="match status" value="1"/>
</dbReference>
<feature type="compositionally biased region" description="Basic and acidic residues" evidence="2">
    <location>
        <begin position="143"/>
        <end position="157"/>
    </location>
</feature>
<dbReference type="Pfam" id="PF00795">
    <property type="entry name" value="CN_hydrolase"/>
    <property type="match status" value="1"/>
</dbReference>
<dbReference type="PROSITE" id="PS50263">
    <property type="entry name" value="CN_HYDROLASE"/>
    <property type="match status" value="1"/>
</dbReference>
<protein>
    <submittedName>
        <fullName evidence="4">Unannotated protein</fullName>
    </submittedName>
</protein>
<dbReference type="GO" id="GO:0016811">
    <property type="term" value="F:hydrolase activity, acting on carbon-nitrogen (but not peptide) bonds, in linear amides"/>
    <property type="evidence" value="ECO:0007669"/>
    <property type="project" value="InterPro"/>
</dbReference>
<sequence length="296" mass="31708">MRVAAIQMQCDADRADNLARASLLIGRAAEQSAELVVLPELFASLGRTTEMRGAAEPLEGPTVVWASALARQHHCSIVAGSFVEREGEQLFNTSVLLDPEGALIAHYRKVHLFDIDVAGATSRESDTFSAGDDAVVAPLSDTTKPDTTKPDTTKPDTIEADGSTPDATKLGLTICYDLRFPELFRIEALRGAQLIAVPSAFTAATGADHWELLVRARAVENQVAIIAAAQWGTSPDGVQRHGHALIVDAWGTVLAEAPGEGDTVIAADIDLDAIAQLRKRLPSLANRRPDAYRWPD</sequence>
<feature type="domain" description="CN hydrolase" evidence="3">
    <location>
        <begin position="1"/>
        <end position="271"/>
    </location>
</feature>
<gene>
    <name evidence="4" type="ORF">UFOPK1392_01265</name>
</gene>
<dbReference type="InterPro" id="IPR045254">
    <property type="entry name" value="Nit1/2_C-N_Hydrolase"/>
</dbReference>
<proteinExistence type="predicted"/>